<dbReference type="InterPro" id="IPR043519">
    <property type="entry name" value="NT_sf"/>
</dbReference>
<dbReference type="SUPFAM" id="SSF81301">
    <property type="entry name" value="Nucleotidyltransferase"/>
    <property type="match status" value="1"/>
</dbReference>
<name>A0A9P4ILU5_9PEZI</name>
<evidence type="ECO:0000259" key="2">
    <source>
        <dbReference type="SMART" id="SM00954"/>
    </source>
</evidence>
<evidence type="ECO:0000313" key="4">
    <source>
        <dbReference type="Proteomes" id="UP000799772"/>
    </source>
</evidence>
<reference evidence="3" key="1">
    <citation type="journal article" date="2020" name="Stud. Mycol.">
        <title>101 Dothideomycetes genomes: a test case for predicting lifestyles and emergence of pathogens.</title>
        <authorList>
            <person name="Haridas S."/>
            <person name="Albert R."/>
            <person name="Binder M."/>
            <person name="Bloem J."/>
            <person name="Labutti K."/>
            <person name="Salamov A."/>
            <person name="Andreopoulos B."/>
            <person name="Baker S."/>
            <person name="Barry K."/>
            <person name="Bills G."/>
            <person name="Bluhm B."/>
            <person name="Cannon C."/>
            <person name="Castanera R."/>
            <person name="Culley D."/>
            <person name="Daum C."/>
            <person name="Ezra D."/>
            <person name="Gonzalez J."/>
            <person name="Henrissat B."/>
            <person name="Kuo A."/>
            <person name="Liang C."/>
            <person name="Lipzen A."/>
            <person name="Lutzoni F."/>
            <person name="Magnuson J."/>
            <person name="Mondo S."/>
            <person name="Nolan M."/>
            <person name="Ohm R."/>
            <person name="Pangilinan J."/>
            <person name="Park H.-J."/>
            <person name="Ramirez L."/>
            <person name="Alfaro M."/>
            <person name="Sun H."/>
            <person name="Tritt A."/>
            <person name="Yoshinaga Y."/>
            <person name="Zwiers L.-H."/>
            <person name="Turgeon B."/>
            <person name="Goodwin S."/>
            <person name="Spatafora J."/>
            <person name="Crous P."/>
            <person name="Grigoriev I."/>
        </authorList>
    </citation>
    <scope>NUCLEOTIDE SEQUENCE</scope>
    <source>
        <strain evidence="3">CBS 133067</strain>
    </source>
</reference>
<organism evidence="3 4">
    <name type="scientific">Rhizodiscina lignyota</name>
    <dbReference type="NCBI Taxonomy" id="1504668"/>
    <lineage>
        <taxon>Eukaryota</taxon>
        <taxon>Fungi</taxon>
        <taxon>Dikarya</taxon>
        <taxon>Ascomycota</taxon>
        <taxon>Pezizomycotina</taxon>
        <taxon>Dothideomycetes</taxon>
        <taxon>Pleosporomycetidae</taxon>
        <taxon>Aulographales</taxon>
        <taxon>Rhizodiscinaceae</taxon>
        <taxon>Rhizodiscina</taxon>
    </lineage>
</organism>
<feature type="domain" description="RelA/SpoT" evidence="2">
    <location>
        <begin position="77"/>
        <end position="218"/>
    </location>
</feature>
<dbReference type="OrthoDB" id="4719016at2759"/>
<dbReference type="AlphaFoldDB" id="A0A9P4ILU5"/>
<dbReference type="CDD" id="cd05399">
    <property type="entry name" value="NT_Rel-Spo_like"/>
    <property type="match status" value="1"/>
</dbReference>
<evidence type="ECO:0000256" key="1">
    <source>
        <dbReference type="SAM" id="MobiDB-lite"/>
    </source>
</evidence>
<dbReference type="InterPro" id="IPR007685">
    <property type="entry name" value="RelA_SpoT"/>
</dbReference>
<evidence type="ECO:0000313" key="3">
    <source>
        <dbReference type="EMBL" id="KAF2103911.1"/>
    </source>
</evidence>
<dbReference type="GO" id="GO:0015969">
    <property type="term" value="P:guanosine tetraphosphate metabolic process"/>
    <property type="evidence" value="ECO:0007669"/>
    <property type="project" value="InterPro"/>
</dbReference>
<sequence>MTFDQLKMPGLHLSSTIPPKIRKGKRRNTDPRTNTTIVGFMETYADEWRSFAELAEKLEEHCRELLKERGILCIVTSRAKKAKSLQKKLDDRASESNKVYHNPQAIYDDIVDIAGVRIALYYPNDGETVEELLVEEFKAVEVKVKVIDSPPTMKLDASTTDYRAHHYRLRSQNWPMLGDNYKSSFSIKVRAEIQVASVVHHVWQEVAHDLLYKKMEGDPTPQEKNLLKIIHGNITQVEFQLNSLKGELKQRLSREETPFDNEHQLPVFLGELVGQRTDWTKAKIKVSNPDFLLTALQSLESDTRKQLKDVLHGVFDNATEMPKAMFEPGSASTVNLSQRNSSEKSKNDHQIWVSPEGKLDLTIAILDLLVDARSGRQLSEIDRTVAGEESLYRSLSLPKKLDRSFSPSNARSIWNGLKVTTYRVKHGWRKNSISDSKLGNNLSECHRVAHALCLLQLLFSFTGNAFLRDIPEAKHFEHAQRLRYLGHALKAFKPGHSTQNDVSTDEEKEKIRHLLDWLEMMGKNYADFNLVLRLVERGVKSNVPDVGDSINKITKDVDGLISRESISNEVHRKAKPSGRWTAIAKH</sequence>
<dbReference type="PANTHER" id="PTHR41773:SF1">
    <property type="entry name" value="RELA_SPOT DOMAIN-CONTAINING PROTEIN"/>
    <property type="match status" value="1"/>
</dbReference>
<comment type="caution">
    <text evidence="3">The sequence shown here is derived from an EMBL/GenBank/DDBJ whole genome shotgun (WGS) entry which is preliminary data.</text>
</comment>
<gene>
    <name evidence="3" type="ORF">NA57DRAFT_70123</name>
</gene>
<dbReference type="Proteomes" id="UP000799772">
    <property type="component" value="Unassembled WGS sequence"/>
</dbReference>
<feature type="region of interest" description="Disordered" evidence="1">
    <location>
        <begin position="330"/>
        <end position="349"/>
    </location>
</feature>
<dbReference type="EMBL" id="ML978121">
    <property type="protein sequence ID" value="KAF2103911.1"/>
    <property type="molecule type" value="Genomic_DNA"/>
</dbReference>
<dbReference type="Gene3D" id="3.30.460.10">
    <property type="entry name" value="Beta Polymerase, domain 2"/>
    <property type="match status" value="1"/>
</dbReference>
<dbReference type="PANTHER" id="PTHR41773">
    <property type="entry name" value="GTP PYROPHOSPHATASE-RELATED"/>
    <property type="match status" value="1"/>
</dbReference>
<keyword evidence="4" id="KW-1185">Reference proteome</keyword>
<dbReference type="SMART" id="SM00954">
    <property type="entry name" value="RelA_SpoT"/>
    <property type="match status" value="1"/>
</dbReference>
<accession>A0A9P4ILU5</accession>
<feature type="region of interest" description="Disordered" evidence="1">
    <location>
        <begin position="1"/>
        <end position="33"/>
    </location>
</feature>
<dbReference type="Pfam" id="PF04607">
    <property type="entry name" value="RelA_SpoT"/>
    <property type="match status" value="1"/>
</dbReference>
<feature type="compositionally biased region" description="Polar residues" evidence="1">
    <location>
        <begin position="330"/>
        <end position="340"/>
    </location>
</feature>
<protein>
    <recommendedName>
        <fullName evidence="2">RelA/SpoT domain-containing protein</fullName>
    </recommendedName>
</protein>
<proteinExistence type="predicted"/>